<reference evidence="1 2" key="1">
    <citation type="journal article" date="2019" name="Nat. Ecol. Evol.">
        <title>Megaphylogeny resolves global patterns of mushroom evolution.</title>
        <authorList>
            <person name="Varga T."/>
            <person name="Krizsan K."/>
            <person name="Foldi C."/>
            <person name="Dima B."/>
            <person name="Sanchez-Garcia M."/>
            <person name="Sanchez-Ramirez S."/>
            <person name="Szollosi G.J."/>
            <person name="Szarkandi J.G."/>
            <person name="Papp V."/>
            <person name="Albert L."/>
            <person name="Andreopoulos W."/>
            <person name="Angelini C."/>
            <person name="Antonin V."/>
            <person name="Barry K.W."/>
            <person name="Bougher N.L."/>
            <person name="Buchanan P."/>
            <person name="Buyck B."/>
            <person name="Bense V."/>
            <person name="Catcheside P."/>
            <person name="Chovatia M."/>
            <person name="Cooper J."/>
            <person name="Damon W."/>
            <person name="Desjardin D."/>
            <person name="Finy P."/>
            <person name="Geml J."/>
            <person name="Haridas S."/>
            <person name="Hughes K."/>
            <person name="Justo A."/>
            <person name="Karasinski D."/>
            <person name="Kautmanova I."/>
            <person name="Kiss B."/>
            <person name="Kocsube S."/>
            <person name="Kotiranta H."/>
            <person name="LaButti K.M."/>
            <person name="Lechner B.E."/>
            <person name="Liimatainen K."/>
            <person name="Lipzen A."/>
            <person name="Lukacs Z."/>
            <person name="Mihaltcheva S."/>
            <person name="Morgado L.N."/>
            <person name="Niskanen T."/>
            <person name="Noordeloos M.E."/>
            <person name="Ohm R.A."/>
            <person name="Ortiz-Santana B."/>
            <person name="Ovrebo C."/>
            <person name="Racz N."/>
            <person name="Riley R."/>
            <person name="Savchenko A."/>
            <person name="Shiryaev A."/>
            <person name="Soop K."/>
            <person name="Spirin V."/>
            <person name="Szebenyi C."/>
            <person name="Tomsovsky M."/>
            <person name="Tulloss R.E."/>
            <person name="Uehling J."/>
            <person name="Grigoriev I.V."/>
            <person name="Vagvolgyi C."/>
            <person name="Papp T."/>
            <person name="Martin F.M."/>
            <person name="Miettinen O."/>
            <person name="Hibbett D.S."/>
            <person name="Nagy L.G."/>
        </authorList>
    </citation>
    <scope>NUCLEOTIDE SEQUENCE [LARGE SCALE GENOMIC DNA]</scope>
    <source>
        <strain evidence="1 2">CBS 962.96</strain>
    </source>
</reference>
<dbReference type="OrthoDB" id="2266637at2759"/>
<dbReference type="EMBL" id="ML179817">
    <property type="protein sequence ID" value="THU81341.1"/>
    <property type="molecule type" value="Genomic_DNA"/>
</dbReference>
<protein>
    <recommendedName>
        <fullName evidence="3">Tc1-like transposase DDE domain-containing protein</fullName>
    </recommendedName>
</protein>
<dbReference type="Proteomes" id="UP000297245">
    <property type="component" value="Unassembled WGS sequence"/>
</dbReference>
<evidence type="ECO:0000313" key="1">
    <source>
        <dbReference type="EMBL" id="THU81341.1"/>
    </source>
</evidence>
<keyword evidence="2" id="KW-1185">Reference proteome</keyword>
<name>A0A4S8KZI4_DENBC</name>
<dbReference type="AlphaFoldDB" id="A0A4S8KZI4"/>
<organism evidence="1 2">
    <name type="scientific">Dendrothele bispora (strain CBS 962.96)</name>
    <dbReference type="NCBI Taxonomy" id="1314807"/>
    <lineage>
        <taxon>Eukaryota</taxon>
        <taxon>Fungi</taxon>
        <taxon>Dikarya</taxon>
        <taxon>Basidiomycota</taxon>
        <taxon>Agaricomycotina</taxon>
        <taxon>Agaricomycetes</taxon>
        <taxon>Agaricomycetidae</taxon>
        <taxon>Agaricales</taxon>
        <taxon>Agaricales incertae sedis</taxon>
        <taxon>Dendrothele</taxon>
    </lineage>
</organism>
<sequence length="228" mass="25393">MGNRRISSDLKEAVLRMWEAGWELSDICAMFIVSPASMFRWRALFDEFGSATKPQSSIRGRPRIIGLLALQACHDIYALSVLHATLQKAGLTRKIPHKIALERDQQRRDDCMNGITDPRYFSGSACEFVTVDESNKNDHDTARRYGRAPIGQPAELVDVFVRGTRYSLVAALSVKGYIATRVIEGSYDAGEFFSFITDDARWGQGRDLLGGEAKGGLELDDGLLELLM</sequence>
<evidence type="ECO:0000313" key="2">
    <source>
        <dbReference type="Proteomes" id="UP000297245"/>
    </source>
</evidence>
<gene>
    <name evidence="1" type="ORF">K435DRAFT_873439</name>
</gene>
<accession>A0A4S8KZI4</accession>
<evidence type="ECO:0008006" key="3">
    <source>
        <dbReference type="Google" id="ProtNLM"/>
    </source>
</evidence>
<proteinExistence type="predicted"/>